<organism evidence="2 3">
    <name type="scientific">Salipiger mucosus DSM 16094</name>
    <dbReference type="NCBI Taxonomy" id="1123237"/>
    <lineage>
        <taxon>Bacteria</taxon>
        <taxon>Pseudomonadati</taxon>
        <taxon>Pseudomonadota</taxon>
        <taxon>Alphaproteobacteria</taxon>
        <taxon>Rhodobacterales</taxon>
        <taxon>Roseobacteraceae</taxon>
        <taxon>Salipiger</taxon>
    </lineage>
</organism>
<keyword evidence="1" id="KW-0812">Transmembrane</keyword>
<reference evidence="3" key="1">
    <citation type="journal article" date="2014" name="Stand. Genomic Sci.">
        <title>Genome sequence of the exopolysaccharide-producing Salipiger mucosus type strain (DSM 16094(T)), a moderately halophilic member of the Roseobacter clade.</title>
        <authorList>
            <person name="Riedel T."/>
            <person name="Spring S."/>
            <person name="Fiebig A."/>
            <person name="Petersen J."/>
            <person name="Kyrpides N.C."/>
            <person name="Goker M."/>
            <person name="Klenk H.P."/>
        </authorList>
    </citation>
    <scope>NUCLEOTIDE SEQUENCE [LARGE SCALE GENOMIC DNA]</scope>
    <source>
        <strain evidence="3">DSM 16094</strain>
    </source>
</reference>
<protein>
    <submittedName>
        <fullName evidence="2">Uncharacterized protein</fullName>
    </submittedName>
</protein>
<evidence type="ECO:0000256" key="1">
    <source>
        <dbReference type="SAM" id="Phobius"/>
    </source>
</evidence>
<comment type="caution">
    <text evidence="2">The sequence shown here is derived from an EMBL/GenBank/DDBJ whole genome shotgun (WGS) entry which is preliminary data.</text>
</comment>
<sequence length="85" mass="8516">MADHTDSQPETRRQARTTRSGGNTLLAFVLGMLVIVVAGGAFVAFGDETLWTTGGDIGASVGGGTEAGQALGEAAHALEALDTGN</sequence>
<keyword evidence="1" id="KW-0472">Membrane</keyword>
<dbReference type="STRING" id="1123237.Salmuc_05090"/>
<dbReference type="RefSeq" id="WP_020042247.1">
    <property type="nucleotide sequence ID" value="NZ_KE557277.1"/>
</dbReference>
<keyword evidence="3" id="KW-1185">Reference proteome</keyword>
<accession>S9S5E9</accession>
<dbReference type="HOGENOM" id="CLU_2510772_0_0_5"/>
<proteinExistence type="predicted"/>
<evidence type="ECO:0000313" key="2">
    <source>
        <dbReference type="EMBL" id="EPX81424.1"/>
    </source>
</evidence>
<keyword evidence="1" id="KW-1133">Transmembrane helix</keyword>
<name>S9S5E9_9RHOB</name>
<dbReference type="AlphaFoldDB" id="S9S5E9"/>
<dbReference type="EMBL" id="APVH01000031">
    <property type="protein sequence ID" value="EPX81424.1"/>
    <property type="molecule type" value="Genomic_DNA"/>
</dbReference>
<evidence type="ECO:0000313" key="3">
    <source>
        <dbReference type="Proteomes" id="UP000015347"/>
    </source>
</evidence>
<feature type="transmembrane region" description="Helical" evidence="1">
    <location>
        <begin position="21"/>
        <end position="45"/>
    </location>
</feature>
<gene>
    <name evidence="2" type="ORF">Salmuc_05090</name>
</gene>
<dbReference type="Proteomes" id="UP000015347">
    <property type="component" value="Unassembled WGS sequence"/>
</dbReference>